<dbReference type="InterPro" id="IPR024516">
    <property type="entry name" value="Mce_C"/>
</dbReference>
<dbReference type="NCBIfam" id="TIGR00996">
    <property type="entry name" value="Mtu_fam_mce"/>
    <property type="match status" value="1"/>
</dbReference>
<comment type="caution">
    <text evidence="3">The sequence shown here is derived from an EMBL/GenBank/DDBJ whole genome shotgun (WGS) entry which is preliminary data.</text>
</comment>
<accession>A0ABW4PBZ4</accession>
<dbReference type="RefSeq" id="WP_378487075.1">
    <property type="nucleotide sequence ID" value="NZ_JBHUFB010000019.1"/>
</dbReference>
<evidence type="ECO:0000313" key="3">
    <source>
        <dbReference type="EMBL" id="MFD1814600.1"/>
    </source>
</evidence>
<dbReference type="PANTHER" id="PTHR33371:SF17">
    <property type="entry name" value="MCE-FAMILY PROTEIN MCE1B"/>
    <property type="match status" value="1"/>
</dbReference>
<evidence type="ECO:0000259" key="2">
    <source>
        <dbReference type="Pfam" id="PF11887"/>
    </source>
</evidence>
<gene>
    <name evidence="3" type="ORF">ACFSJG_20480</name>
</gene>
<dbReference type="Proteomes" id="UP001597286">
    <property type="component" value="Unassembled WGS sequence"/>
</dbReference>
<protein>
    <submittedName>
        <fullName evidence="3">MlaD family protein</fullName>
    </submittedName>
</protein>
<evidence type="ECO:0000313" key="4">
    <source>
        <dbReference type="Proteomes" id="UP001597286"/>
    </source>
</evidence>
<keyword evidence="4" id="KW-1185">Reference proteome</keyword>
<dbReference type="InterPro" id="IPR005693">
    <property type="entry name" value="Mce"/>
</dbReference>
<dbReference type="Pfam" id="PF02470">
    <property type="entry name" value="MlaD"/>
    <property type="match status" value="1"/>
</dbReference>
<dbReference type="Pfam" id="PF11887">
    <property type="entry name" value="Mce4_CUP1"/>
    <property type="match status" value="1"/>
</dbReference>
<dbReference type="EMBL" id="JBHUFB010000019">
    <property type="protein sequence ID" value="MFD1814600.1"/>
    <property type="molecule type" value="Genomic_DNA"/>
</dbReference>
<name>A0ABW4PBZ4_9NOCA</name>
<sequence>MSIRKPLIGVSLFLAVSFLLASTVLVTLERGIGGDTKSYTAVFTDASGLGTGDDVRMAGVRVGRVDSVTLDGTVARVGFRVDSDQLLFGNTKASITYQNVIGQRYLGLSLGDYGQPQILEEGGEIPVERTEPSFDISALLNGFEPLFRVLDPEQVDNVTSALVSAFQGDTGSVATLVAQTSSLAESLAGPDKVLGDIIVNLDQVVGSLAARHSDLDTVISRSQSIVSTLSARRDELGTQLARLSTTANRMSELAGQAQPEIDELVTRNPGFVDHFLANKDEFAFFSYNLPPLLKGLARVSQEGSYLNTYLCSINMTLIPSLSTVIPTVVANATPGGKVTYSPICR</sequence>
<proteinExistence type="predicted"/>
<dbReference type="PANTHER" id="PTHR33371">
    <property type="entry name" value="INTERMEMBRANE PHOSPHOLIPID TRANSPORT SYSTEM BINDING PROTEIN MLAD-RELATED"/>
    <property type="match status" value="1"/>
</dbReference>
<reference evidence="4" key="1">
    <citation type="journal article" date="2019" name="Int. J. Syst. Evol. Microbiol.">
        <title>The Global Catalogue of Microorganisms (GCM) 10K type strain sequencing project: providing services to taxonomists for standard genome sequencing and annotation.</title>
        <authorList>
            <consortium name="The Broad Institute Genomics Platform"/>
            <consortium name="The Broad Institute Genome Sequencing Center for Infectious Disease"/>
            <person name="Wu L."/>
            <person name="Ma J."/>
        </authorList>
    </citation>
    <scope>NUCLEOTIDE SEQUENCE [LARGE SCALE GENOMIC DNA]</scope>
    <source>
        <strain evidence="4">DT72</strain>
    </source>
</reference>
<feature type="domain" description="Mce/MlaD" evidence="1">
    <location>
        <begin position="36"/>
        <end position="109"/>
    </location>
</feature>
<dbReference type="InterPro" id="IPR003399">
    <property type="entry name" value="Mce/MlaD"/>
</dbReference>
<feature type="domain" description="Mammalian cell entry C-terminal" evidence="2">
    <location>
        <begin position="116"/>
        <end position="266"/>
    </location>
</feature>
<evidence type="ECO:0000259" key="1">
    <source>
        <dbReference type="Pfam" id="PF02470"/>
    </source>
</evidence>
<organism evidence="3 4">
    <name type="scientific">Rhodococcus gannanensis</name>
    <dbReference type="NCBI Taxonomy" id="1960308"/>
    <lineage>
        <taxon>Bacteria</taxon>
        <taxon>Bacillati</taxon>
        <taxon>Actinomycetota</taxon>
        <taxon>Actinomycetes</taxon>
        <taxon>Mycobacteriales</taxon>
        <taxon>Nocardiaceae</taxon>
        <taxon>Rhodococcus</taxon>
    </lineage>
</organism>
<dbReference type="InterPro" id="IPR052336">
    <property type="entry name" value="MlaD_Phospholipid_Transporter"/>
</dbReference>